<keyword evidence="1" id="KW-1133">Transmembrane helix</keyword>
<sequence length="150" mass="15951">MYPTAAKMFAGLLFAGLAWWISDLVKPLLPEQLPVGLLSPVNAALGFVMGWRIVGRRAGDGFVKAAGLGLTALAATVFWALVVWGGREMLRRSLRKAYDGPIEALEDMVTLMTDYALTLTDPSVLIPAVAGAVFCAAVTEYVAPAPGQTR</sequence>
<protein>
    <recommendedName>
        <fullName evidence="4">Tellurium resistance protein</fullName>
    </recommendedName>
</protein>
<dbReference type="Proteomes" id="UP000198885">
    <property type="component" value="Unassembled WGS sequence"/>
</dbReference>
<feature type="transmembrane region" description="Helical" evidence="1">
    <location>
        <begin position="66"/>
        <end position="86"/>
    </location>
</feature>
<organism evidence="2 3">
    <name type="scientific">Tranquillimonas rosea</name>
    <dbReference type="NCBI Taxonomy" id="641238"/>
    <lineage>
        <taxon>Bacteria</taxon>
        <taxon>Pseudomonadati</taxon>
        <taxon>Pseudomonadota</taxon>
        <taxon>Alphaproteobacteria</taxon>
        <taxon>Rhodobacterales</taxon>
        <taxon>Roseobacteraceae</taxon>
        <taxon>Tranquillimonas</taxon>
    </lineage>
</organism>
<keyword evidence="1" id="KW-0472">Membrane</keyword>
<keyword evidence="1" id="KW-0812">Transmembrane</keyword>
<proteinExistence type="predicted"/>
<evidence type="ECO:0000256" key="1">
    <source>
        <dbReference type="SAM" id="Phobius"/>
    </source>
</evidence>
<evidence type="ECO:0000313" key="2">
    <source>
        <dbReference type="EMBL" id="SER94483.1"/>
    </source>
</evidence>
<dbReference type="OrthoDB" id="7869508at2"/>
<dbReference type="RefSeq" id="WP_092691334.1">
    <property type="nucleotide sequence ID" value="NZ_CBDDGO010000004.1"/>
</dbReference>
<gene>
    <name evidence="2" type="ORF">SAMN04490244_10475</name>
</gene>
<evidence type="ECO:0000313" key="3">
    <source>
        <dbReference type="Proteomes" id="UP000198885"/>
    </source>
</evidence>
<dbReference type="STRING" id="641238.SAMN04490244_10475"/>
<dbReference type="EMBL" id="FOGU01000004">
    <property type="protein sequence ID" value="SER94483.1"/>
    <property type="molecule type" value="Genomic_DNA"/>
</dbReference>
<dbReference type="InterPro" id="IPR047784">
    <property type="entry name" value="TrgA"/>
</dbReference>
<feature type="transmembrane region" description="Helical" evidence="1">
    <location>
        <begin position="124"/>
        <end position="143"/>
    </location>
</feature>
<dbReference type="NCBIfam" id="NF033773">
    <property type="entry name" value="tellur_TrgA"/>
    <property type="match status" value="1"/>
</dbReference>
<reference evidence="2 3" key="1">
    <citation type="submission" date="2016-10" db="EMBL/GenBank/DDBJ databases">
        <authorList>
            <person name="de Groot N.N."/>
        </authorList>
    </citation>
    <scope>NUCLEOTIDE SEQUENCE [LARGE SCALE GENOMIC DNA]</scope>
    <source>
        <strain evidence="2 3">DSM 23042</strain>
    </source>
</reference>
<evidence type="ECO:0008006" key="4">
    <source>
        <dbReference type="Google" id="ProtNLM"/>
    </source>
</evidence>
<keyword evidence="3" id="KW-1185">Reference proteome</keyword>
<dbReference type="AlphaFoldDB" id="A0A1H9TCZ4"/>
<feature type="transmembrane region" description="Helical" evidence="1">
    <location>
        <begin position="37"/>
        <end position="54"/>
    </location>
</feature>
<name>A0A1H9TCZ4_9RHOB</name>
<accession>A0A1H9TCZ4</accession>